<dbReference type="InterPro" id="IPR008979">
    <property type="entry name" value="Galactose-bd-like_sf"/>
</dbReference>
<accession>A0ABN1WWL3</accession>
<dbReference type="PROSITE" id="PS51318">
    <property type="entry name" value="TAT"/>
    <property type="match status" value="1"/>
</dbReference>
<gene>
    <name evidence="4" type="ORF">GCM10009579_30390</name>
</gene>
<comment type="caution">
    <text evidence="4">The sequence shown here is derived from an EMBL/GenBank/DDBJ whole genome shotgun (WGS) entry which is preliminary data.</text>
</comment>
<organism evidence="4 5">
    <name type="scientific">Streptomyces javensis</name>
    <dbReference type="NCBI Taxonomy" id="114698"/>
    <lineage>
        <taxon>Bacteria</taxon>
        <taxon>Bacillati</taxon>
        <taxon>Actinomycetota</taxon>
        <taxon>Actinomycetes</taxon>
        <taxon>Kitasatosporales</taxon>
        <taxon>Streptomycetaceae</taxon>
        <taxon>Streptomyces</taxon>
        <taxon>Streptomyces violaceusniger group</taxon>
    </lineage>
</organism>
<dbReference type="InterPro" id="IPR006311">
    <property type="entry name" value="TAT_signal"/>
</dbReference>
<reference evidence="4 5" key="1">
    <citation type="journal article" date="2019" name="Int. J. Syst. Evol. Microbiol.">
        <title>The Global Catalogue of Microorganisms (GCM) 10K type strain sequencing project: providing services to taxonomists for standard genome sequencing and annotation.</title>
        <authorList>
            <consortium name="The Broad Institute Genomics Platform"/>
            <consortium name="The Broad Institute Genome Sequencing Center for Infectious Disease"/>
            <person name="Wu L."/>
            <person name="Ma J."/>
        </authorList>
    </citation>
    <scope>NUCLEOTIDE SEQUENCE [LARGE SCALE GENOMIC DNA]</scope>
    <source>
        <strain evidence="4 5">JCM 11448</strain>
    </source>
</reference>
<evidence type="ECO:0000256" key="1">
    <source>
        <dbReference type="SAM" id="MobiDB-lite"/>
    </source>
</evidence>
<dbReference type="InterPro" id="IPR000421">
    <property type="entry name" value="FA58C"/>
</dbReference>
<keyword evidence="2" id="KW-0732">Signal</keyword>
<sequence>MSHPPLLLDRRRFLHLAGLTGALAALPPLAGAAASAHAARGGTDTPPDAVAATYLRVLLDHTRWSETQWNEAQGHYTAKDFGFAVVLGNAVLLTHGTYDAARAGTDRETLERRTLATIRHFAASNRLTGGDEWGRTLFFDTTFQSYFVLAARLLWQDLDTATRHNVETIVREQAAYTVSLGSGDDPASGDWTPNGLDGGHVGDTKLEEMGLYAQTLAPALAWAHDDRRAADWARWYGIWSRNEAGLPPADLANPARVDGVAVSENTARNLYDTFIVENHGSFGPHYQEELWRTSGRNAAHFLAAGRPLPQVLARQPNAQPLWRTLLGVMSDAGEPLMPMVGDREHLYGRDVVPLAFLSQVMRDRAAARAERELASRLEAYQQYPPEHRMAKFSGEPKYEPEARAEIAISYLLHVWAAASGRPVEALSRAELFEHASGVTDFGTGPGLVSHQSPTAWAGAVTKPGFVKFAWQPDHDDWLFRLSGATPMFLPATAAKVQSRTVRVYESPRDGFDGSATLLRLDGGWAGFATLPTGSIVYASGGIADAEGHLEVHNLTMPGMPGLDGARTYRFEEGEATVRARDTATDPPAAGRVDDLGFAPATVRHVRMLGVRPDPAYGYSLYAFEVRDGAQGTDLARGGSATASSADAGKGAPLAVDGDAATRWAVSRADRPRADSWLAVDLGAERRIDRVTLAWESAAGRAYRVQGSSDGRVWRDLATGPRPAVNSRGGWLDVDGRAGLVVREGRNPIGVYDDKIVLADGPAAPLLVEGFPGTSAGKLRAIARGAAPTAEATEVRTTLTDGHLTLFNLSGESVRTRITIPRTGTDTVVFEGTQTLTADGTSFEAALPAATAVVLPPRFTLTSLTGRGLPSGLRVQVVDGATVRLSGASCTLRVRAQGHSEVAVVRADRTITVVLAGAAAHPHDDLALGRTVFPTSPLPEGMSDPAAAVDGDAHTAWKPGPRGRMVVDLGAARPVRLVETEWTAGAVPGAKVGFSTDGITYRDAGALTGRGRVRRLTAAGTARYVSLEIDGPAQAAAPRLRRLTVR</sequence>
<keyword evidence="5" id="KW-1185">Reference proteome</keyword>
<protein>
    <submittedName>
        <fullName evidence="4">Discoidin domain-containing protein</fullName>
    </submittedName>
</protein>
<dbReference type="SUPFAM" id="SSF49785">
    <property type="entry name" value="Galactose-binding domain-like"/>
    <property type="match status" value="2"/>
</dbReference>
<feature type="chain" id="PRO_5047395530" evidence="2">
    <location>
        <begin position="39"/>
        <end position="1045"/>
    </location>
</feature>
<evidence type="ECO:0000259" key="3">
    <source>
        <dbReference type="PROSITE" id="PS50022"/>
    </source>
</evidence>
<dbReference type="Pfam" id="PF00754">
    <property type="entry name" value="F5_F8_type_C"/>
    <property type="match status" value="2"/>
</dbReference>
<feature type="signal peptide" evidence="2">
    <location>
        <begin position="1"/>
        <end position="38"/>
    </location>
</feature>
<name>A0ABN1WWL3_9ACTN</name>
<dbReference type="PROSITE" id="PS50022">
    <property type="entry name" value="FA58C_3"/>
    <property type="match status" value="1"/>
</dbReference>
<evidence type="ECO:0000313" key="4">
    <source>
        <dbReference type="EMBL" id="GAA1269709.1"/>
    </source>
</evidence>
<feature type="region of interest" description="Disordered" evidence="1">
    <location>
        <begin position="632"/>
        <end position="651"/>
    </location>
</feature>
<proteinExistence type="predicted"/>
<dbReference type="EMBL" id="BAAAIH010000014">
    <property type="protein sequence ID" value="GAA1269709.1"/>
    <property type="molecule type" value="Genomic_DNA"/>
</dbReference>
<feature type="domain" description="F5/8 type C" evidence="3">
    <location>
        <begin position="618"/>
        <end position="716"/>
    </location>
</feature>
<dbReference type="Gene3D" id="2.60.120.260">
    <property type="entry name" value="Galactose-binding domain-like"/>
    <property type="match status" value="2"/>
</dbReference>
<evidence type="ECO:0000256" key="2">
    <source>
        <dbReference type="SAM" id="SignalP"/>
    </source>
</evidence>
<feature type="compositionally biased region" description="Low complexity" evidence="1">
    <location>
        <begin position="635"/>
        <end position="651"/>
    </location>
</feature>
<dbReference type="Proteomes" id="UP001500282">
    <property type="component" value="Unassembled WGS sequence"/>
</dbReference>
<evidence type="ECO:0000313" key="5">
    <source>
        <dbReference type="Proteomes" id="UP001500282"/>
    </source>
</evidence>